<reference evidence="1 2" key="1">
    <citation type="submission" date="2024-10" db="EMBL/GenBank/DDBJ databases">
        <authorList>
            <person name="Kim D."/>
        </authorList>
    </citation>
    <scope>NUCLEOTIDE SEQUENCE [LARGE SCALE GENOMIC DNA]</scope>
    <source>
        <strain evidence="1">Taebaek</strain>
    </source>
</reference>
<accession>A0ABD2K5J0</accession>
<comment type="caution">
    <text evidence="1">The sequence shown here is derived from an EMBL/GenBank/DDBJ whole genome shotgun (WGS) entry which is preliminary data.</text>
</comment>
<gene>
    <name evidence="1" type="ORF">niasHS_001997</name>
</gene>
<protein>
    <submittedName>
        <fullName evidence="1">Uncharacterized protein</fullName>
    </submittedName>
</protein>
<keyword evidence="2" id="KW-1185">Reference proteome</keyword>
<name>A0ABD2K5J0_HETSC</name>
<proteinExistence type="predicted"/>
<dbReference type="EMBL" id="JBICCN010000051">
    <property type="protein sequence ID" value="KAL3098161.1"/>
    <property type="molecule type" value="Genomic_DNA"/>
</dbReference>
<dbReference type="AlphaFoldDB" id="A0ABD2K5J0"/>
<organism evidence="1 2">
    <name type="scientific">Heterodera schachtii</name>
    <name type="common">Sugarbeet cyst nematode worm</name>
    <name type="synonym">Tylenchus schachtii</name>
    <dbReference type="NCBI Taxonomy" id="97005"/>
    <lineage>
        <taxon>Eukaryota</taxon>
        <taxon>Metazoa</taxon>
        <taxon>Ecdysozoa</taxon>
        <taxon>Nematoda</taxon>
        <taxon>Chromadorea</taxon>
        <taxon>Rhabditida</taxon>
        <taxon>Tylenchina</taxon>
        <taxon>Tylenchomorpha</taxon>
        <taxon>Tylenchoidea</taxon>
        <taxon>Heteroderidae</taxon>
        <taxon>Heteroderinae</taxon>
        <taxon>Heterodera</taxon>
    </lineage>
</organism>
<evidence type="ECO:0000313" key="1">
    <source>
        <dbReference type="EMBL" id="KAL3098161.1"/>
    </source>
</evidence>
<evidence type="ECO:0000313" key="2">
    <source>
        <dbReference type="Proteomes" id="UP001620645"/>
    </source>
</evidence>
<sequence length="295" mass="33445">MTKKNFFFLKDLLTPYTTTHRNAIASGDQQQLREGSSRRHLTSLTNYYSRAKYEAEQKGKKRAEQERIGAISGEGQRWRFRSPCAVRCWLALCRRHEFLFRLRKANYVPETADQSCWSSCAIPAIASLPKKLPGHQSTTDCNRRLAISVPPKTTPGKNCQGAKALIQFGARFHNSGSHFGAESNVPLLLSTVPARVSVGEAPYVLLVELLQLLDLVYVKRITTENRDLWHFRSPCAVRCHHFVNCREFLFRLRNVQETADNTSRWSSCAIPAIASLPKKLPGHQSPTLIDSLNFF</sequence>
<dbReference type="Proteomes" id="UP001620645">
    <property type="component" value="Unassembled WGS sequence"/>
</dbReference>